<dbReference type="InterPro" id="IPR000847">
    <property type="entry name" value="LysR_HTH_N"/>
</dbReference>
<evidence type="ECO:0000313" key="6">
    <source>
        <dbReference type="EMBL" id="MBW3096141.1"/>
    </source>
</evidence>
<dbReference type="Proteomes" id="UP001430804">
    <property type="component" value="Unassembled WGS sequence"/>
</dbReference>
<dbReference type="Pfam" id="PF00126">
    <property type="entry name" value="HTH_1"/>
    <property type="match status" value="1"/>
</dbReference>
<keyword evidence="7" id="KW-1185">Reference proteome</keyword>
<keyword evidence="2" id="KW-0805">Transcription regulation</keyword>
<gene>
    <name evidence="6" type="ORF">KY465_02480</name>
</gene>
<dbReference type="EMBL" id="JAHWQX010000001">
    <property type="protein sequence ID" value="MBW3096141.1"/>
    <property type="molecule type" value="Genomic_DNA"/>
</dbReference>
<dbReference type="CDD" id="cd08432">
    <property type="entry name" value="PBP2_GcdR_TrpI_HvrB_AmpR_like"/>
    <property type="match status" value="1"/>
</dbReference>
<comment type="similarity">
    <text evidence="1">Belongs to the LysR transcriptional regulatory family.</text>
</comment>
<keyword evidence="4" id="KW-0804">Transcription</keyword>
<evidence type="ECO:0000256" key="3">
    <source>
        <dbReference type="ARBA" id="ARBA00023125"/>
    </source>
</evidence>
<comment type="caution">
    <text evidence="6">The sequence shown here is derived from an EMBL/GenBank/DDBJ whole genome shotgun (WGS) entry which is preliminary data.</text>
</comment>
<dbReference type="PANTHER" id="PTHR30537:SF26">
    <property type="entry name" value="GLYCINE CLEAVAGE SYSTEM TRANSCRIPTIONAL ACTIVATOR"/>
    <property type="match status" value="1"/>
</dbReference>
<keyword evidence="3" id="KW-0238">DNA-binding</keyword>
<dbReference type="RefSeq" id="WP_219158092.1">
    <property type="nucleotide sequence ID" value="NZ_JAHWQX010000001.1"/>
</dbReference>
<organism evidence="6 7">
    <name type="scientific">Pseudohoeflea coraliihabitans</name>
    <dbReference type="NCBI Taxonomy" id="2860393"/>
    <lineage>
        <taxon>Bacteria</taxon>
        <taxon>Pseudomonadati</taxon>
        <taxon>Pseudomonadota</taxon>
        <taxon>Alphaproteobacteria</taxon>
        <taxon>Hyphomicrobiales</taxon>
        <taxon>Rhizobiaceae</taxon>
        <taxon>Pseudohoeflea</taxon>
    </lineage>
</organism>
<evidence type="ECO:0000256" key="1">
    <source>
        <dbReference type="ARBA" id="ARBA00009437"/>
    </source>
</evidence>
<evidence type="ECO:0000256" key="2">
    <source>
        <dbReference type="ARBA" id="ARBA00023015"/>
    </source>
</evidence>
<dbReference type="InterPro" id="IPR058163">
    <property type="entry name" value="LysR-type_TF_proteobact-type"/>
</dbReference>
<dbReference type="PANTHER" id="PTHR30537">
    <property type="entry name" value="HTH-TYPE TRANSCRIPTIONAL REGULATOR"/>
    <property type="match status" value="1"/>
</dbReference>
<accession>A0ABS6WJM1</accession>
<dbReference type="Pfam" id="PF03466">
    <property type="entry name" value="LysR_substrate"/>
    <property type="match status" value="1"/>
</dbReference>
<proteinExistence type="inferred from homology"/>
<evidence type="ECO:0000256" key="4">
    <source>
        <dbReference type="ARBA" id="ARBA00023163"/>
    </source>
</evidence>
<feature type="domain" description="HTH lysR-type" evidence="5">
    <location>
        <begin position="6"/>
        <end position="63"/>
    </location>
</feature>
<evidence type="ECO:0000313" key="7">
    <source>
        <dbReference type="Proteomes" id="UP001430804"/>
    </source>
</evidence>
<sequence length="296" mass="31770">MNQPLPSLNALRAFEAAGRNLTFRAAAAELGVTQGAVAQQVRALEATLGVPLFKRHAKGLALTTAGRGYHGRIGEAFATIREATAMLQPGIDRVMISVTPTFAAKWLIPNLPAFSAAHPEIDLRVLATESRSSFHGDGIDLAIRQGSPPFGASLHSHLMFRNTIIAVAAPALLTGKAPMTAEALESLPRLHDGHDLWPRFSARLGLSPHDSERTARGMRFNQTALTIDAALAGQGVALASRFLVERDLNAGQLVQLTQESLTEETAFYLILRRGPQRSEAIEKVVAWLLARAAPDA</sequence>
<dbReference type="InterPro" id="IPR005119">
    <property type="entry name" value="LysR_subst-bd"/>
</dbReference>
<evidence type="ECO:0000259" key="5">
    <source>
        <dbReference type="PROSITE" id="PS50931"/>
    </source>
</evidence>
<name>A0ABS6WJM1_9HYPH</name>
<dbReference type="PROSITE" id="PS50931">
    <property type="entry name" value="HTH_LYSR"/>
    <property type="match status" value="1"/>
</dbReference>
<protein>
    <submittedName>
        <fullName evidence="6">LysR family transcriptional regulator</fullName>
    </submittedName>
</protein>
<reference evidence="6" key="1">
    <citation type="submission" date="2021-07" db="EMBL/GenBank/DDBJ databases">
        <title>Pseudohoeflea marina sp. nov. a polyhydroxyalcanoate-producing bacterium.</title>
        <authorList>
            <person name="Zheng W."/>
            <person name="Yu S."/>
            <person name="Huang Y."/>
        </authorList>
    </citation>
    <scope>NUCLEOTIDE SEQUENCE</scope>
    <source>
        <strain evidence="6">DP4N28-3</strain>
    </source>
</reference>